<dbReference type="HOGENOM" id="CLU_052197_0_0_1"/>
<dbReference type="GO" id="GO:0005524">
    <property type="term" value="F:ATP binding"/>
    <property type="evidence" value="ECO:0007669"/>
    <property type="project" value="UniProtKB-UniRule"/>
</dbReference>
<dbReference type="Proteomes" id="UP000053593">
    <property type="component" value="Unassembled WGS sequence"/>
</dbReference>
<accession>A0A0D0BI41</accession>
<reference evidence="2 3" key="1">
    <citation type="submission" date="2014-04" db="EMBL/GenBank/DDBJ databases">
        <title>Evolutionary Origins and Diversification of the Mycorrhizal Mutualists.</title>
        <authorList>
            <consortium name="DOE Joint Genome Institute"/>
            <consortium name="Mycorrhizal Genomics Consortium"/>
            <person name="Kohler A."/>
            <person name="Kuo A."/>
            <person name="Nagy L.G."/>
            <person name="Floudas D."/>
            <person name="Copeland A."/>
            <person name="Barry K.W."/>
            <person name="Cichocki N."/>
            <person name="Veneault-Fourrey C."/>
            <person name="LaButti K."/>
            <person name="Lindquist E.A."/>
            <person name="Lipzen A."/>
            <person name="Lundell T."/>
            <person name="Morin E."/>
            <person name="Murat C."/>
            <person name="Riley R."/>
            <person name="Ohm R."/>
            <person name="Sun H."/>
            <person name="Tunlid A."/>
            <person name="Henrissat B."/>
            <person name="Grigoriev I.V."/>
            <person name="Hibbett D.S."/>
            <person name="Martin F."/>
        </authorList>
    </citation>
    <scope>NUCLEOTIDE SEQUENCE [LARGE SCALE GENOMIC DNA]</scope>
    <source>
        <strain evidence="2 3">FD-317 M1</strain>
    </source>
</reference>
<dbReference type="OrthoDB" id="3182995at2759"/>
<evidence type="ECO:0000256" key="1">
    <source>
        <dbReference type="PROSITE-ProRule" id="PRU10141"/>
    </source>
</evidence>
<evidence type="ECO:0008006" key="4">
    <source>
        <dbReference type="Google" id="ProtNLM"/>
    </source>
</evidence>
<gene>
    <name evidence="2" type="ORF">GYMLUDRAFT_264702</name>
</gene>
<protein>
    <recommendedName>
        <fullName evidence="4">Protein kinase domain-containing protein</fullName>
    </recommendedName>
</protein>
<dbReference type="InterPro" id="IPR017441">
    <property type="entry name" value="Protein_kinase_ATP_BS"/>
</dbReference>
<feature type="binding site" evidence="1">
    <location>
        <position position="157"/>
    </location>
    <ligand>
        <name>ATP</name>
        <dbReference type="ChEBI" id="CHEBI:30616"/>
    </ligand>
</feature>
<keyword evidence="1" id="KW-0067">ATP-binding</keyword>
<evidence type="ECO:0000313" key="3">
    <source>
        <dbReference type="Proteomes" id="UP000053593"/>
    </source>
</evidence>
<keyword evidence="3" id="KW-1185">Reference proteome</keyword>
<sequence length="357" mass="41046">MASVAKPSDTAKIRQLKHPRTTCFFNISHCATLSPITGLGIFMGWTLEFEGEDSKTSPFSFFSTLTVATNADEKTYPFSLHLSRDESFAPRRFDDRDDNFHPFECFFSFQIPRNAAHLQLELGECLGEGRSGKAFSARVLGPLPDLPASMPSELVVKVARLNHCRNLAREAWVYNFLDRHNERGPVGTVIPRCYGFFTAKLADCDLDSLPSWSLEDLPWAIAEWEHHPERDDSLEDDCDVDERVLESFKWLPEEFVTKDRSKWNSWKPDFDDPLVAVLLLEKGGVAHDDFRMPNLIRAPPTAQFCRRHKRVHQWYIIDFSRVWVLDIGREHFKAALETIASCTDYQSQYFYGIDPDD</sequence>
<organism evidence="2 3">
    <name type="scientific">Collybiopsis luxurians FD-317 M1</name>
    <dbReference type="NCBI Taxonomy" id="944289"/>
    <lineage>
        <taxon>Eukaryota</taxon>
        <taxon>Fungi</taxon>
        <taxon>Dikarya</taxon>
        <taxon>Basidiomycota</taxon>
        <taxon>Agaricomycotina</taxon>
        <taxon>Agaricomycetes</taxon>
        <taxon>Agaricomycetidae</taxon>
        <taxon>Agaricales</taxon>
        <taxon>Marasmiineae</taxon>
        <taxon>Omphalotaceae</taxon>
        <taxon>Collybiopsis</taxon>
        <taxon>Collybiopsis luxurians</taxon>
    </lineage>
</organism>
<evidence type="ECO:0000313" key="2">
    <source>
        <dbReference type="EMBL" id="KIK54441.1"/>
    </source>
</evidence>
<dbReference type="EMBL" id="KN834816">
    <property type="protein sequence ID" value="KIK54441.1"/>
    <property type="molecule type" value="Genomic_DNA"/>
</dbReference>
<dbReference type="PROSITE" id="PS00107">
    <property type="entry name" value="PROTEIN_KINASE_ATP"/>
    <property type="match status" value="1"/>
</dbReference>
<dbReference type="AlphaFoldDB" id="A0A0D0BI41"/>
<keyword evidence="1" id="KW-0547">Nucleotide-binding</keyword>
<name>A0A0D0BI41_9AGAR</name>
<proteinExistence type="predicted"/>